<evidence type="ECO:0000256" key="3">
    <source>
        <dbReference type="ARBA" id="ARBA00022729"/>
    </source>
</evidence>
<accession>A0A4V6BHN4</accession>
<dbReference type="PROSITE" id="PS51257">
    <property type="entry name" value="PROKAR_LIPOPROTEIN"/>
    <property type="match status" value="1"/>
</dbReference>
<feature type="chain" id="PRO_5020454911" evidence="6">
    <location>
        <begin position="28"/>
        <end position="549"/>
    </location>
</feature>
<evidence type="ECO:0000256" key="5">
    <source>
        <dbReference type="ARBA" id="ARBA00023237"/>
    </source>
</evidence>
<feature type="domain" description="RagB/SusD" evidence="7">
    <location>
        <begin position="270"/>
        <end position="549"/>
    </location>
</feature>
<evidence type="ECO:0000256" key="6">
    <source>
        <dbReference type="SAM" id="SignalP"/>
    </source>
</evidence>
<evidence type="ECO:0000256" key="1">
    <source>
        <dbReference type="ARBA" id="ARBA00004442"/>
    </source>
</evidence>
<dbReference type="AlphaFoldDB" id="A0A4V6BHN4"/>
<keyword evidence="5" id="KW-0998">Cell outer membrane</keyword>
<keyword evidence="3 6" id="KW-0732">Signal</keyword>
<reference evidence="9 10" key="1">
    <citation type="submission" date="2019-05" db="EMBL/GenBank/DDBJ databases">
        <title>Dyadobacter AR-3-8 sp. nov., isolated from arctic soil.</title>
        <authorList>
            <person name="Chaudhary D.K."/>
        </authorList>
    </citation>
    <scope>NUCLEOTIDE SEQUENCE [LARGE SCALE GENOMIC DNA]</scope>
    <source>
        <strain evidence="9 10">AR-3-8</strain>
    </source>
</reference>
<proteinExistence type="inferred from homology"/>
<dbReference type="InterPro" id="IPR012944">
    <property type="entry name" value="SusD_RagB_dom"/>
</dbReference>
<dbReference type="RefSeq" id="WP_137343853.1">
    <property type="nucleotide sequence ID" value="NZ_BSQH01000005.1"/>
</dbReference>
<dbReference type="GO" id="GO:0009279">
    <property type="term" value="C:cell outer membrane"/>
    <property type="evidence" value="ECO:0007669"/>
    <property type="project" value="UniProtKB-SubCell"/>
</dbReference>
<dbReference type="Pfam" id="PF14322">
    <property type="entry name" value="SusD-like_3"/>
    <property type="match status" value="1"/>
</dbReference>
<protein>
    <submittedName>
        <fullName evidence="9">RagB/SusD family nutrient uptake outer membrane protein</fullName>
    </submittedName>
</protein>
<feature type="signal peptide" evidence="6">
    <location>
        <begin position="1"/>
        <end position="27"/>
    </location>
</feature>
<evidence type="ECO:0000259" key="8">
    <source>
        <dbReference type="Pfam" id="PF14322"/>
    </source>
</evidence>
<comment type="similarity">
    <text evidence="2">Belongs to the SusD family.</text>
</comment>
<evidence type="ECO:0000256" key="4">
    <source>
        <dbReference type="ARBA" id="ARBA00023136"/>
    </source>
</evidence>
<name>A0A4V6BHN4_9BACT</name>
<dbReference type="EMBL" id="SZVO01000021">
    <property type="protein sequence ID" value="TKT86993.1"/>
    <property type="molecule type" value="Genomic_DNA"/>
</dbReference>
<organism evidence="9 10">
    <name type="scientific">Dyadobacter frigoris</name>
    <dbReference type="NCBI Taxonomy" id="2576211"/>
    <lineage>
        <taxon>Bacteria</taxon>
        <taxon>Pseudomonadati</taxon>
        <taxon>Bacteroidota</taxon>
        <taxon>Cytophagia</taxon>
        <taxon>Cytophagales</taxon>
        <taxon>Spirosomataceae</taxon>
        <taxon>Dyadobacter</taxon>
    </lineage>
</organism>
<dbReference type="InterPro" id="IPR011990">
    <property type="entry name" value="TPR-like_helical_dom_sf"/>
</dbReference>
<dbReference type="OrthoDB" id="621018at2"/>
<keyword evidence="4" id="KW-0472">Membrane</keyword>
<dbReference type="Proteomes" id="UP000304900">
    <property type="component" value="Unassembled WGS sequence"/>
</dbReference>
<gene>
    <name evidence="9" type="ORF">FDK13_30715</name>
</gene>
<sequence length="549" mass="61416">MRAITYHFLSKIAVLLPLALATSCSNYLDVIPSDQVSDGNAWETTGNADLFLNDIYGSISGPFATNDPDEGFSDNTMRGSSSGYSFTTYAKSSYTSGSVRDDWSTNYLKIRKCNIFIEKVTASALADDWKKKRIAETRYLRAYFYQILWTRYGGVPIITESLNQAEQGDAIFRTRNTSDETFKFITDECASLAADLPLIAETGRASRGAALTLKGWCELFQASPLKNPLNDKSRWAVAAATNKQVMDLKIYDLFPDLESMFYEEKNNNIEVIFDKAYLGGTSLGSSKEGLQAAWTVGGTQRSYSAPNPTQELVDSYFMANGLPITDPASGYDPQNPYLNREKRFYQSIVYDGCTWLGYEMQMWIGSGSANTLDLSSANEATNTGYYIRKGLNPKYEFANGYQNLSSAHFIIFRYAEVLLSYAEAKNEESGPDESVYTAVNKVRARSGLPALKSGLSQAQMRIFIQQERRVELAFEEKRWTDLLRLKTAEISLNGSSHAMKIVKEGDKKVYSVIIAPNGGRLFFAERNYLLPIPQAVIDKNTKLKQNPNY</sequence>
<feature type="domain" description="SusD-like N-terminal" evidence="8">
    <location>
        <begin position="73"/>
        <end position="211"/>
    </location>
</feature>
<evidence type="ECO:0000259" key="7">
    <source>
        <dbReference type="Pfam" id="PF07980"/>
    </source>
</evidence>
<dbReference type="Pfam" id="PF07980">
    <property type="entry name" value="SusD_RagB"/>
    <property type="match status" value="1"/>
</dbReference>
<evidence type="ECO:0000256" key="2">
    <source>
        <dbReference type="ARBA" id="ARBA00006275"/>
    </source>
</evidence>
<evidence type="ECO:0000313" key="10">
    <source>
        <dbReference type="Proteomes" id="UP000304900"/>
    </source>
</evidence>
<comment type="subcellular location">
    <subcellularLocation>
        <location evidence="1">Cell outer membrane</location>
    </subcellularLocation>
</comment>
<dbReference type="InterPro" id="IPR033985">
    <property type="entry name" value="SusD-like_N"/>
</dbReference>
<dbReference type="Gene3D" id="1.25.40.390">
    <property type="match status" value="1"/>
</dbReference>
<comment type="caution">
    <text evidence="9">The sequence shown here is derived from an EMBL/GenBank/DDBJ whole genome shotgun (WGS) entry which is preliminary data.</text>
</comment>
<dbReference type="SUPFAM" id="SSF48452">
    <property type="entry name" value="TPR-like"/>
    <property type="match status" value="1"/>
</dbReference>
<keyword evidence="10" id="KW-1185">Reference proteome</keyword>
<evidence type="ECO:0000313" key="9">
    <source>
        <dbReference type="EMBL" id="TKT86993.1"/>
    </source>
</evidence>